<evidence type="ECO:0000256" key="8">
    <source>
        <dbReference type="ARBA" id="ARBA00022827"/>
    </source>
</evidence>
<reference evidence="15" key="1">
    <citation type="journal article" date="2013" name="Nat. Biotechnol.">
        <title>Draft genome sequence of chickpea (Cicer arietinum) provides a resource for trait improvement.</title>
        <authorList>
            <person name="Varshney R.K."/>
            <person name="Song C."/>
            <person name="Saxena R.K."/>
            <person name="Azam S."/>
            <person name="Yu S."/>
            <person name="Sharpe A.G."/>
            <person name="Cannon S."/>
            <person name="Baek J."/>
            <person name="Rosen B.D."/>
            <person name="Tar'an B."/>
            <person name="Millan T."/>
            <person name="Zhang X."/>
            <person name="Ramsay L.D."/>
            <person name="Iwata A."/>
            <person name="Wang Y."/>
            <person name="Nelson W."/>
            <person name="Farmer A.D."/>
            <person name="Gaur P.M."/>
            <person name="Soderlund C."/>
            <person name="Penmetsa R.V."/>
            <person name="Xu C."/>
            <person name="Bharti A.K."/>
            <person name="He W."/>
            <person name="Winter P."/>
            <person name="Zhao S."/>
            <person name="Hane J.K."/>
            <person name="Carrasquilla-Garcia N."/>
            <person name="Condie J.A."/>
            <person name="Upadhyaya H.D."/>
            <person name="Luo M.C."/>
            <person name="Thudi M."/>
            <person name="Gowda C.L."/>
            <person name="Singh N.P."/>
            <person name="Lichtenzveig J."/>
            <person name="Gali K.K."/>
            <person name="Rubio J."/>
            <person name="Nadarajan N."/>
            <person name="Dolezel J."/>
            <person name="Bansal K.C."/>
            <person name="Xu X."/>
            <person name="Edwards D."/>
            <person name="Zhang G."/>
            <person name="Kahl G."/>
            <person name="Gil J."/>
            <person name="Singh K.B."/>
            <person name="Datta S.K."/>
            <person name="Jackson S.A."/>
            <person name="Wang J."/>
            <person name="Cook D.R."/>
        </authorList>
    </citation>
    <scope>NUCLEOTIDE SEQUENCE [LARGE SCALE GENOMIC DNA]</scope>
    <source>
        <strain evidence="15">cv. CDC Frontier</strain>
    </source>
</reference>
<keyword evidence="15" id="KW-1185">Reference proteome</keyword>
<keyword evidence="8 13" id="KW-0274">FAD</keyword>
<dbReference type="InterPro" id="IPR040125">
    <property type="entry name" value="Squalene_monox"/>
</dbReference>
<evidence type="ECO:0000259" key="14">
    <source>
        <dbReference type="Pfam" id="PF08491"/>
    </source>
</evidence>
<organism evidence="15 16">
    <name type="scientific">Cicer arietinum</name>
    <name type="common">Chickpea</name>
    <name type="synonym">Garbanzo</name>
    <dbReference type="NCBI Taxonomy" id="3827"/>
    <lineage>
        <taxon>Eukaryota</taxon>
        <taxon>Viridiplantae</taxon>
        <taxon>Streptophyta</taxon>
        <taxon>Embryophyta</taxon>
        <taxon>Tracheophyta</taxon>
        <taxon>Spermatophyta</taxon>
        <taxon>Magnoliopsida</taxon>
        <taxon>eudicotyledons</taxon>
        <taxon>Gunneridae</taxon>
        <taxon>Pentapetalae</taxon>
        <taxon>rosids</taxon>
        <taxon>fabids</taxon>
        <taxon>Fabales</taxon>
        <taxon>Fabaceae</taxon>
        <taxon>Papilionoideae</taxon>
        <taxon>50 kb inversion clade</taxon>
        <taxon>NPAAA clade</taxon>
        <taxon>Hologalegina</taxon>
        <taxon>IRL clade</taxon>
        <taxon>Cicereae</taxon>
        <taxon>Cicer</taxon>
    </lineage>
</organism>
<evidence type="ECO:0000256" key="3">
    <source>
        <dbReference type="ARBA" id="ARBA00005018"/>
    </source>
</evidence>
<evidence type="ECO:0000256" key="2">
    <source>
        <dbReference type="ARBA" id="ARBA00004141"/>
    </source>
</evidence>
<dbReference type="AlphaFoldDB" id="A0A1S2Y5Q0"/>
<evidence type="ECO:0000256" key="13">
    <source>
        <dbReference type="RuleBase" id="RU367121"/>
    </source>
</evidence>
<dbReference type="PANTHER" id="PTHR10835">
    <property type="entry name" value="SQUALENE MONOOXYGENASE"/>
    <property type="match status" value="1"/>
</dbReference>
<dbReference type="GO" id="GO:0009725">
    <property type="term" value="P:response to hormone"/>
    <property type="evidence" value="ECO:0007669"/>
    <property type="project" value="UniProtKB-ARBA"/>
</dbReference>
<protein>
    <recommendedName>
        <fullName evidence="5 13">Squalene monooxygenase</fullName>
        <ecNumber evidence="5 13">1.14.14.17</ecNumber>
    </recommendedName>
</protein>
<dbReference type="PaxDb" id="3827-XP_004498941.1"/>
<dbReference type="Pfam" id="PF08491">
    <property type="entry name" value="SE"/>
    <property type="match status" value="1"/>
</dbReference>
<gene>
    <name evidence="16" type="primary">LOC101493207</name>
</gene>
<dbReference type="RefSeq" id="XP_004498941.1">
    <property type="nucleotide sequence ID" value="XM_004498884.3"/>
</dbReference>
<comment type="similarity">
    <text evidence="4 13">Belongs to the squalene monooxygenase family.</text>
</comment>
<keyword evidence="9 13" id="KW-1133">Transmembrane helix</keyword>
<dbReference type="eggNOG" id="KOG1298">
    <property type="taxonomic scope" value="Eukaryota"/>
</dbReference>
<comment type="subcellular location">
    <subcellularLocation>
        <location evidence="2 13">Membrane</location>
        <topology evidence="2 13">Multi-pass membrane protein</topology>
    </subcellularLocation>
</comment>
<dbReference type="Gene3D" id="3.50.50.60">
    <property type="entry name" value="FAD/NAD(P)-binding domain"/>
    <property type="match status" value="1"/>
</dbReference>
<dbReference type="SUPFAM" id="SSF51905">
    <property type="entry name" value="FAD/NAD(P)-binding domain"/>
    <property type="match status" value="1"/>
</dbReference>
<dbReference type="GO" id="GO:0005783">
    <property type="term" value="C:endoplasmic reticulum"/>
    <property type="evidence" value="ECO:0007669"/>
    <property type="project" value="TreeGrafter"/>
</dbReference>
<comment type="catalytic activity">
    <reaction evidence="12 13">
        <text>squalene + reduced [NADPH--hemoprotein reductase] + O2 = (S)-2,3-epoxysqualene + oxidized [NADPH--hemoprotein reductase] + H2O + H(+)</text>
        <dbReference type="Rhea" id="RHEA:25282"/>
        <dbReference type="Rhea" id="RHEA-COMP:11964"/>
        <dbReference type="Rhea" id="RHEA-COMP:11965"/>
        <dbReference type="ChEBI" id="CHEBI:15377"/>
        <dbReference type="ChEBI" id="CHEBI:15378"/>
        <dbReference type="ChEBI" id="CHEBI:15379"/>
        <dbReference type="ChEBI" id="CHEBI:15440"/>
        <dbReference type="ChEBI" id="CHEBI:15441"/>
        <dbReference type="ChEBI" id="CHEBI:57618"/>
        <dbReference type="ChEBI" id="CHEBI:58210"/>
        <dbReference type="EC" id="1.14.14.17"/>
    </reaction>
</comment>
<evidence type="ECO:0000256" key="6">
    <source>
        <dbReference type="ARBA" id="ARBA00022630"/>
    </source>
</evidence>
<dbReference type="Pfam" id="PF13450">
    <property type="entry name" value="NAD_binding_8"/>
    <property type="match status" value="1"/>
</dbReference>
<proteinExistence type="inferred from homology"/>
<sequence>MDLYLLGWILSTVLSLFALYSLVFAGKISRAAPKKPVQSDDSVTNDAGERKSEKLNGDADVIIVGAGVAGAALAHTLGKDGRRVLVIERDLSEPDRIVGELLQPGGYLKLVELGLEDCVNNIDAQQVFGYALFKDGKHTRLSYPLDKFHSDVSGRSFHNGRFIQRMREKAASLPNVNLEQGTVTSLHEEKGTIKGVQYKNKDGQELTAYAPLTIVCDGCFSNLRRSLCNPKVDSPSCFVGLVLENCELPCANHGHVILGDPSPILFYPISSSEIRCLVDVPGQKVPSISNGDMTKYLKTTVAPQVPPELYDAFIAAVDKGNIRTMPNRSMPADPRPTPGAVLMGDAFNMRHPLTGGGMTVALSDIVVLRNLLRPLRDLNDAPKLCKYLESFYTLRKPVASTINTLAGALYKVFCASPDQARKEMRQACFDYLSLGGLFSEGPISLLSGLNPRPLSLVLHFFAVAVFGVGRLLLPFPSPKRMWIGARLISGASGIILPIIKAEGIRQMFFPATVPAYYRAPPASQE</sequence>
<comment type="cofactor">
    <cofactor evidence="1 13">
        <name>FAD</name>
        <dbReference type="ChEBI" id="CHEBI:57692"/>
    </cofactor>
</comment>
<dbReference type="GO" id="GO:0016020">
    <property type="term" value="C:membrane"/>
    <property type="evidence" value="ECO:0007669"/>
    <property type="project" value="UniProtKB-SubCell"/>
</dbReference>
<name>A0A1S2Y5Q0_CICAR</name>
<feature type="transmembrane region" description="Helical" evidence="13">
    <location>
        <begin position="6"/>
        <end position="25"/>
    </location>
</feature>
<evidence type="ECO:0000256" key="4">
    <source>
        <dbReference type="ARBA" id="ARBA00008802"/>
    </source>
</evidence>
<dbReference type="GO" id="GO:0004506">
    <property type="term" value="F:squalene monooxygenase activity"/>
    <property type="evidence" value="ECO:0007669"/>
    <property type="project" value="UniProtKB-UniRule"/>
</dbReference>
<dbReference type="EC" id="1.14.14.17" evidence="5 13"/>
<evidence type="ECO:0000256" key="1">
    <source>
        <dbReference type="ARBA" id="ARBA00001974"/>
    </source>
</evidence>
<dbReference type="KEGG" id="cam:101493207"/>
<feature type="transmembrane region" description="Helical" evidence="13">
    <location>
        <begin position="456"/>
        <end position="475"/>
    </location>
</feature>
<evidence type="ECO:0000256" key="10">
    <source>
        <dbReference type="ARBA" id="ARBA00023002"/>
    </source>
</evidence>
<dbReference type="Proteomes" id="UP000087171">
    <property type="component" value="Chromosome Ca4"/>
</dbReference>
<evidence type="ECO:0000256" key="7">
    <source>
        <dbReference type="ARBA" id="ARBA00022692"/>
    </source>
</evidence>
<dbReference type="GO" id="GO:0050660">
    <property type="term" value="F:flavin adenine dinucleotide binding"/>
    <property type="evidence" value="ECO:0007669"/>
    <property type="project" value="UniProtKB-UniRule"/>
</dbReference>
<keyword evidence="11 13" id="KW-0472">Membrane</keyword>
<dbReference type="STRING" id="3827.A0A1S2Y5Q0"/>
<feature type="transmembrane region" description="Helical" evidence="13">
    <location>
        <begin position="481"/>
        <end position="499"/>
    </location>
</feature>
<keyword evidence="10 13" id="KW-0560">Oxidoreductase</keyword>
<comment type="pathway">
    <text evidence="3">Terpene metabolism; lanosterol biosynthesis; lanosterol from farnesyl diphosphate: step 2/3.</text>
</comment>
<evidence type="ECO:0000313" key="16">
    <source>
        <dbReference type="RefSeq" id="XP_004498941.1"/>
    </source>
</evidence>
<dbReference type="PANTHER" id="PTHR10835:SF0">
    <property type="entry name" value="SQUALENE MONOOXYGENASE"/>
    <property type="match status" value="1"/>
</dbReference>
<comment type="function">
    <text evidence="13">Catalyzes the stereospecific oxidation of squalene to (S)-2,3-epoxysqualene, and is considered to be a rate-limiting enzyme in steroid biosynthesis.</text>
</comment>
<keyword evidence="7 13" id="KW-0812">Transmembrane</keyword>
<dbReference type="OrthoDB" id="1678617at2759"/>
<feature type="domain" description="Squalene epoxidase" evidence="14">
    <location>
        <begin position="210"/>
        <end position="482"/>
    </location>
</feature>
<dbReference type="InterPro" id="IPR013698">
    <property type="entry name" value="Squalene_epoxidase"/>
</dbReference>
<dbReference type="FunFam" id="3.50.50.60:FF:000074">
    <property type="entry name" value="Squalene monooxygenase 2"/>
    <property type="match status" value="1"/>
</dbReference>
<dbReference type="PRINTS" id="PR00420">
    <property type="entry name" value="RNGMNOXGNASE"/>
</dbReference>
<reference evidence="16" key="2">
    <citation type="submission" date="2025-08" db="UniProtKB">
        <authorList>
            <consortium name="RefSeq"/>
        </authorList>
    </citation>
    <scope>IDENTIFICATION</scope>
    <source>
        <tissue evidence="16">Etiolated seedlings</tissue>
    </source>
</reference>
<evidence type="ECO:0000256" key="5">
    <source>
        <dbReference type="ARBA" id="ARBA00012312"/>
    </source>
</evidence>
<dbReference type="GO" id="GO:0016126">
    <property type="term" value="P:sterol biosynthetic process"/>
    <property type="evidence" value="ECO:0007669"/>
    <property type="project" value="UniProtKB-UniRule"/>
</dbReference>
<evidence type="ECO:0000256" key="9">
    <source>
        <dbReference type="ARBA" id="ARBA00022989"/>
    </source>
</evidence>
<dbReference type="InterPro" id="IPR036188">
    <property type="entry name" value="FAD/NAD-bd_sf"/>
</dbReference>
<evidence type="ECO:0000256" key="12">
    <source>
        <dbReference type="ARBA" id="ARBA00048658"/>
    </source>
</evidence>
<dbReference type="GeneID" id="101493207"/>
<evidence type="ECO:0000256" key="11">
    <source>
        <dbReference type="ARBA" id="ARBA00023136"/>
    </source>
</evidence>
<keyword evidence="6 13" id="KW-0285">Flavoprotein</keyword>
<accession>A0A1S2Y5Q0</accession>
<evidence type="ECO:0000313" key="15">
    <source>
        <dbReference type="Proteomes" id="UP000087171"/>
    </source>
</evidence>
<dbReference type="UniPathway" id="UPA00767">
    <property type="reaction ID" value="UER00752"/>
</dbReference>